<dbReference type="Proteomes" id="UP000243515">
    <property type="component" value="Unassembled WGS sequence"/>
</dbReference>
<dbReference type="FunFam" id="3.90.730.10:FF:000004">
    <property type="entry name" value="Ribonuclease T2-like"/>
    <property type="match status" value="1"/>
</dbReference>
<feature type="active site" evidence="16">
    <location>
        <position position="149"/>
    </location>
</feature>
<dbReference type="CDD" id="cd01061">
    <property type="entry name" value="RNase_T2_euk"/>
    <property type="match status" value="1"/>
</dbReference>
<dbReference type="PANTHER" id="PTHR11240:SF22">
    <property type="entry name" value="RIBONUCLEASE T2"/>
    <property type="match status" value="1"/>
</dbReference>
<evidence type="ECO:0000313" key="20">
    <source>
        <dbReference type="Proteomes" id="UP000243515"/>
    </source>
</evidence>
<keyword evidence="13" id="KW-0456">Lyase</keyword>
<dbReference type="PANTHER" id="PTHR11240">
    <property type="entry name" value="RIBONUCLEASE T2"/>
    <property type="match status" value="1"/>
</dbReference>
<keyword evidence="6" id="KW-0926">Vacuole</keyword>
<comment type="caution">
    <text evidence="19">The sequence shown here is derived from an EMBL/GenBank/DDBJ whole genome shotgun (WGS) entry which is preliminary data.</text>
</comment>
<evidence type="ECO:0000256" key="15">
    <source>
        <dbReference type="ARBA" id="ARBA00071169"/>
    </source>
</evidence>
<dbReference type="OrthoDB" id="435754at2759"/>
<dbReference type="EC" id="4.6.1.19" evidence="4"/>
<dbReference type="EMBL" id="NPHW01004403">
    <property type="protein sequence ID" value="OXV07972.1"/>
    <property type="molecule type" value="Genomic_DNA"/>
</dbReference>
<dbReference type="GO" id="GO:0006401">
    <property type="term" value="P:RNA catabolic process"/>
    <property type="evidence" value="ECO:0007669"/>
    <property type="project" value="TreeGrafter"/>
</dbReference>
<keyword evidence="5" id="KW-0963">Cytoplasm</keyword>
<evidence type="ECO:0000256" key="3">
    <source>
        <dbReference type="ARBA" id="ARBA00007469"/>
    </source>
</evidence>
<keyword evidence="9" id="KW-0255">Endonuclease</keyword>
<evidence type="ECO:0000256" key="9">
    <source>
        <dbReference type="ARBA" id="ARBA00022759"/>
    </source>
</evidence>
<keyword evidence="10" id="KW-0378">Hydrolase</keyword>
<dbReference type="InterPro" id="IPR018188">
    <property type="entry name" value="RNase_T2_His_AS_1"/>
</dbReference>
<name>A0A232LV23_9EURO</name>
<evidence type="ECO:0000256" key="16">
    <source>
        <dbReference type="PIRSR" id="PIRSR633697-1"/>
    </source>
</evidence>
<dbReference type="GO" id="GO:0016787">
    <property type="term" value="F:hydrolase activity"/>
    <property type="evidence" value="ECO:0007669"/>
    <property type="project" value="UniProtKB-KW"/>
</dbReference>
<gene>
    <name evidence="19" type="ORF">Egran_04264</name>
</gene>
<feature type="active site" evidence="16">
    <location>
        <position position="153"/>
    </location>
</feature>
<keyword evidence="11" id="KW-1015">Disulfide bond</keyword>
<feature type="domain" description="RNase T2-like C-terminal" evidence="18">
    <location>
        <begin position="263"/>
        <end position="379"/>
    </location>
</feature>
<keyword evidence="7" id="KW-0540">Nuclease</keyword>
<comment type="subcellular location">
    <subcellularLocation>
        <location evidence="2">Cytoplasm</location>
    </subcellularLocation>
    <subcellularLocation>
        <location evidence="1">Vacuole lumen</location>
    </subcellularLocation>
</comment>
<evidence type="ECO:0000256" key="12">
    <source>
        <dbReference type="ARBA" id="ARBA00023180"/>
    </source>
</evidence>
<keyword evidence="20" id="KW-1185">Reference proteome</keyword>
<evidence type="ECO:0000256" key="6">
    <source>
        <dbReference type="ARBA" id="ARBA00022554"/>
    </source>
</evidence>
<evidence type="ECO:0000256" key="11">
    <source>
        <dbReference type="ARBA" id="ARBA00023157"/>
    </source>
</evidence>
<dbReference type="Gene3D" id="3.90.730.10">
    <property type="entry name" value="Ribonuclease T2-like"/>
    <property type="match status" value="1"/>
</dbReference>
<dbReference type="SUPFAM" id="SSF55895">
    <property type="entry name" value="Ribonuclease Rh-like"/>
    <property type="match status" value="1"/>
</dbReference>
<evidence type="ECO:0000256" key="13">
    <source>
        <dbReference type="ARBA" id="ARBA00023239"/>
    </source>
</evidence>
<dbReference type="InterPro" id="IPR057328">
    <property type="entry name" value="RNaseT2L_C"/>
</dbReference>
<evidence type="ECO:0000256" key="7">
    <source>
        <dbReference type="ARBA" id="ARBA00022722"/>
    </source>
</evidence>
<comment type="function">
    <text evidence="14">Rnase which modulates cell survival under stress conditions. Released from the vacuole to the cytoplasm during stress to promote tRNA and rRNA cleavage and to activate separately a downstream pathway that promotes cell death. Involved in cell size, vacuolar morphology and growth at high temperatures and high salt concentration.</text>
</comment>
<dbReference type="PROSITE" id="PS00530">
    <property type="entry name" value="RNASE_T2_1"/>
    <property type="match status" value="1"/>
</dbReference>
<dbReference type="Pfam" id="PF25488">
    <property type="entry name" value="RNaseT2L_C"/>
    <property type="match status" value="1"/>
</dbReference>
<evidence type="ECO:0000259" key="18">
    <source>
        <dbReference type="Pfam" id="PF25488"/>
    </source>
</evidence>
<evidence type="ECO:0000313" key="19">
    <source>
        <dbReference type="EMBL" id="OXV07972.1"/>
    </source>
</evidence>
<protein>
    <recommendedName>
        <fullName evidence="15">Ribonuclease T2-like</fullName>
        <ecNumber evidence="4">4.6.1.19</ecNumber>
    </recommendedName>
</protein>
<comment type="similarity">
    <text evidence="3 17">Belongs to the RNase T2 family.</text>
</comment>
<dbReference type="InterPro" id="IPR036430">
    <property type="entry name" value="RNase_T2-like_sf"/>
</dbReference>
<evidence type="ECO:0000256" key="1">
    <source>
        <dbReference type="ARBA" id="ARBA00004410"/>
    </source>
</evidence>
<evidence type="ECO:0000256" key="8">
    <source>
        <dbReference type="ARBA" id="ARBA00022729"/>
    </source>
</evidence>
<dbReference type="AlphaFoldDB" id="A0A232LV23"/>
<dbReference type="InterPro" id="IPR033697">
    <property type="entry name" value="Ribonuclease_T2_eukaryotic"/>
</dbReference>
<dbReference type="InterPro" id="IPR001568">
    <property type="entry name" value="RNase_T2-like"/>
</dbReference>
<accession>A0A232LV23</accession>
<dbReference type="GO" id="GO:0003723">
    <property type="term" value="F:RNA binding"/>
    <property type="evidence" value="ECO:0007669"/>
    <property type="project" value="InterPro"/>
</dbReference>
<dbReference type="GO" id="GO:0005775">
    <property type="term" value="C:vacuolar lumen"/>
    <property type="evidence" value="ECO:0007669"/>
    <property type="project" value="UniProtKB-SubCell"/>
</dbReference>
<organism evidence="19 20">
    <name type="scientific">Elaphomyces granulatus</name>
    <dbReference type="NCBI Taxonomy" id="519963"/>
    <lineage>
        <taxon>Eukaryota</taxon>
        <taxon>Fungi</taxon>
        <taxon>Dikarya</taxon>
        <taxon>Ascomycota</taxon>
        <taxon>Pezizomycotina</taxon>
        <taxon>Eurotiomycetes</taxon>
        <taxon>Eurotiomycetidae</taxon>
        <taxon>Eurotiales</taxon>
        <taxon>Elaphomycetaceae</taxon>
        <taxon>Elaphomyces</taxon>
    </lineage>
</organism>
<sequence length="381" mass="42912">MQRFMHSLPGPQEIFKTVSGALGLLSLQNYTSQQLLEDTNFLACPLPQLSCETQFNNQDTCCFNHPGGHLLLTQFWDAEPAVGPDDAWTIHGLWPDHCDGNYDQSCDQERECYSISQILANADRSDLLNYMSIYWKDNRGNDPDLWAHEWNKHGTCISTLRTRCYVNYTSQQEVVDYFNKTVEIFQKLPSFEFLSRAGIVPSYEVTYSLDDILSALGAAHGADVTVRCQNWSLNEIWYHFHVSGRLQNGRFVPADPEPTRKPSVSRVHLSVFTLNQKRGCIISRGTWFVSGTCATFKAKLVSDGVTLESRRGPCAFKNDILTCGSRIRSPAIFKVVDGKLMFDGKTTFFADKAPKGRGQSKVFLSGGDDHPIELQIGWQNA</sequence>
<dbReference type="PROSITE" id="PS00531">
    <property type="entry name" value="RNASE_T2_2"/>
    <property type="match status" value="1"/>
</dbReference>
<keyword evidence="12" id="KW-0325">Glycoprotein</keyword>
<evidence type="ECO:0000256" key="17">
    <source>
        <dbReference type="RuleBase" id="RU004328"/>
    </source>
</evidence>
<keyword evidence="8" id="KW-0732">Signal</keyword>
<feature type="active site" evidence="16">
    <location>
        <position position="91"/>
    </location>
</feature>
<evidence type="ECO:0000256" key="10">
    <source>
        <dbReference type="ARBA" id="ARBA00022801"/>
    </source>
</evidence>
<dbReference type="GO" id="GO:0005576">
    <property type="term" value="C:extracellular region"/>
    <property type="evidence" value="ECO:0007669"/>
    <property type="project" value="TreeGrafter"/>
</dbReference>
<dbReference type="InterPro" id="IPR033130">
    <property type="entry name" value="RNase_T2_His_AS_2"/>
</dbReference>
<evidence type="ECO:0000256" key="2">
    <source>
        <dbReference type="ARBA" id="ARBA00004496"/>
    </source>
</evidence>
<proteinExistence type="inferred from homology"/>
<evidence type="ECO:0000256" key="4">
    <source>
        <dbReference type="ARBA" id="ARBA00012571"/>
    </source>
</evidence>
<dbReference type="GO" id="GO:0033897">
    <property type="term" value="F:ribonuclease T2 activity"/>
    <property type="evidence" value="ECO:0007669"/>
    <property type="project" value="UniProtKB-EC"/>
</dbReference>
<reference evidence="19 20" key="1">
    <citation type="journal article" date="2015" name="Environ. Microbiol.">
        <title>Metagenome sequence of Elaphomyces granulatus from sporocarp tissue reveals Ascomycota ectomycorrhizal fingerprints of genome expansion and a Proteobacteria-rich microbiome.</title>
        <authorList>
            <person name="Quandt C.A."/>
            <person name="Kohler A."/>
            <person name="Hesse C.N."/>
            <person name="Sharpton T.J."/>
            <person name="Martin F."/>
            <person name="Spatafora J.W."/>
        </authorList>
    </citation>
    <scope>NUCLEOTIDE SEQUENCE [LARGE SCALE GENOMIC DNA]</scope>
    <source>
        <strain evidence="19 20">OSC145934</strain>
    </source>
</reference>
<evidence type="ECO:0000256" key="5">
    <source>
        <dbReference type="ARBA" id="ARBA00022490"/>
    </source>
</evidence>
<dbReference type="Pfam" id="PF00445">
    <property type="entry name" value="Ribonuclease_T2"/>
    <property type="match status" value="1"/>
</dbReference>
<evidence type="ECO:0000256" key="14">
    <source>
        <dbReference type="ARBA" id="ARBA00025494"/>
    </source>
</evidence>